<accession>A0A9N8ZYY3</accession>
<name>A0A9N8ZYY3_9GLOM</name>
<gene>
    <name evidence="2" type="ORF">DEBURN_LOCUS5225</name>
</gene>
<keyword evidence="3" id="KW-1185">Reference proteome</keyword>
<sequence>MRNNSAPTDQETLRTLDGKMKKLQNDGLGETEQASSLSTEEIIHILDHKTMQPNTNEGLTRRKS</sequence>
<proteinExistence type="predicted"/>
<evidence type="ECO:0000313" key="3">
    <source>
        <dbReference type="Proteomes" id="UP000789706"/>
    </source>
</evidence>
<evidence type="ECO:0000313" key="2">
    <source>
        <dbReference type="EMBL" id="CAG8512014.1"/>
    </source>
</evidence>
<protein>
    <submittedName>
        <fullName evidence="2">5322_t:CDS:1</fullName>
    </submittedName>
</protein>
<dbReference type="Proteomes" id="UP000789706">
    <property type="component" value="Unassembled WGS sequence"/>
</dbReference>
<reference evidence="2" key="1">
    <citation type="submission" date="2021-06" db="EMBL/GenBank/DDBJ databases">
        <authorList>
            <person name="Kallberg Y."/>
            <person name="Tangrot J."/>
            <person name="Rosling A."/>
        </authorList>
    </citation>
    <scope>NUCLEOTIDE SEQUENCE</scope>
    <source>
        <strain evidence="2">AZ414A</strain>
    </source>
</reference>
<evidence type="ECO:0000256" key="1">
    <source>
        <dbReference type="SAM" id="MobiDB-lite"/>
    </source>
</evidence>
<comment type="caution">
    <text evidence="2">The sequence shown here is derived from an EMBL/GenBank/DDBJ whole genome shotgun (WGS) entry which is preliminary data.</text>
</comment>
<dbReference type="OrthoDB" id="2448782at2759"/>
<organism evidence="2 3">
    <name type="scientific">Diversispora eburnea</name>
    <dbReference type="NCBI Taxonomy" id="1213867"/>
    <lineage>
        <taxon>Eukaryota</taxon>
        <taxon>Fungi</taxon>
        <taxon>Fungi incertae sedis</taxon>
        <taxon>Mucoromycota</taxon>
        <taxon>Glomeromycotina</taxon>
        <taxon>Glomeromycetes</taxon>
        <taxon>Diversisporales</taxon>
        <taxon>Diversisporaceae</taxon>
        <taxon>Diversispora</taxon>
    </lineage>
</organism>
<dbReference type="AlphaFoldDB" id="A0A9N8ZYY3"/>
<dbReference type="EMBL" id="CAJVPK010000450">
    <property type="protein sequence ID" value="CAG8512014.1"/>
    <property type="molecule type" value="Genomic_DNA"/>
</dbReference>
<feature type="region of interest" description="Disordered" evidence="1">
    <location>
        <begin position="45"/>
        <end position="64"/>
    </location>
</feature>